<protein>
    <submittedName>
        <fullName evidence="2">Tetratricopeptide repeat domain protein</fullName>
    </submittedName>
</protein>
<sequence length="215" mass="24810">MQPLRQVLLRDIRNDKELFEFLLEIYYSIRPRKRDWFTLRSLKKLSLVRFDVDANRYPIVYTDDNAYACRRRESAECVCIPSKGRIKSKEYKCTPVPKPQKPYVHPTLLPRHLKHYFEKPHAFTEPQCYILGQIPKRMNGPLTAPPNNLAAGWGLYFQEGRSHKPVYIIVLAVFLVGNVLLLLSAITKKDYGQIATAILPMAPLAIMAVGLQDKI</sequence>
<evidence type="ECO:0000313" key="3">
    <source>
        <dbReference type="Proteomes" id="UP001391051"/>
    </source>
</evidence>
<feature type="transmembrane region" description="Helical" evidence="1">
    <location>
        <begin position="192"/>
        <end position="211"/>
    </location>
</feature>
<evidence type="ECO:0000256" key="1">
    <source>
        <dbReference type="SAM" id="Phobius"/>
    </source>
</evidence>
<dbReference type="GeneID" id="92077736"/>
<keyword evidence="3" id="KW-1185">Reference proteome</keyword>
<dbReference type="Proteomes" id="UP001391051">
    <property type="component" value="Unassembled WGS sequence"/>
</dbReference>
<reference evidence="2 3" key="1">
    <citation type="submission" date="2023-01" db="EMBL/GenBank/DDBJ databases">
        <title>Analysis of 21 Apiospora genomes using comparative genomics revels a genus with tremendous synthesis potential of carbohydrate active enzymes and secondary metabolites.</title>
        <authorList>
            <person name="Sorensen T."/>
        </authorList>
    </citation>
    <scope>NUCLEOTIDE SEQUENCE [LARGE SCALE GENOMIC DNA]</scope>
    <source>
        <strain evidence="2 3">CBS 24483</strain>
    </source>
</reference>
<dbReference type="EMBL" id="JAQQWE010000005">
    <property type="protein sequence ID" value="KAK7952724.1"/>
    <property type="molecule type" value="Genomic_DNA"/>
</dbReference>
<dbReference type="RefSeq" id="XP_066700786.1">
    <property type="nucleotide sequence ID" value="XM_066844674.1"/>
</dbReference>
<accession>A0ABR1QFQ2</accession>
<proteinExistence type="predicted"/>
<keyword evidence="1" id="KW-0812">Transmembrane</keyword>
<gene>
    <name evidence="2" type="ORF">PG986_008452</name>
</gene>
<name>A0ABR1QFQ2_9PEZI</name>
<organism evidence="2 3">
    <name type="scientific">Apiospora aurea</name>
    <dbReference type="NCBI Taxonomy" id="335848"/>
    <lineage>
        <taxon>Eukaryota</taxon>
        <taxon>Fungi</taxon>
        <taxon>Dikarya</taxon>
        <taxon>Ascomycota</taxon>
        <taxon>Pezizomycotina</taxon>
        <taxon>Sordariomycetes</taxon>
        <taxon>Xylariomycetidae</taxon>
        <taxon>Amphisphaeriales</taxon>
        <taxon>Apiosporaceae</taxon>
        <taxon>Apiospora</taxon>
    </lineage>
</organism>
<feature type="transmembrane region" description="Helical" evidence="1">
    <location>
        <begin position="166"/>
        <end position="186"/>
    </location>
</feature>
<comment type="caution">
    <text evidence="2">The sequence shown here is derived from an EMBL/GenBank/DDBJ whole genome shotgun (WGS) entry which is preliminary data.</text>
</comment>
<keyword evidence="1" id="KW-0472">Membrane</keyword>
<evidence type="ECO:0000313" key="2">
    <source>
        <dbReference type="EMBL" id="KAK7952724.1"/>
    </source>
</evidence>
<keyword evidence="1" id="KW-1133">Transmembrane helix</keyword>